<feature type="compositionally biased region" description="Basic and acidic residues" evidence="2">
    <location>
        <begin position="1187"/>
        <end position="1217"/>
    </location>
</feature>
<evidence type="ECO:0000256" key="2">
    <source>
        <dbReference type="SAM" id="MobiDB-lite"/>
    </source>
</evidence>
<feature type="region of interest" description="Disordered" evidence="2">
    <location>
        <begin position="455"/>
        <end position="499"/>
    </location>
</feature>
<proteinExistence type="predicted"/>
<reference evidence="3 4" key="1">
    <citation type="journal article" date="2018" name="PLoS ONE">
        <title>The draft genome of Kipferlia bialata reveals reductive genome evolution in fornicate parasites.</title>
        <authorList>
            <person name="Tanifuji G."/>
            <person name="Takabayashi S."/>
            <person name="Kume K."/>
            <person name="Takagi M."/>
            <person name="Nakayama T."/>
            <person name="Kamikawa R."/>
            <person name="Inagaki Y."/>
            <person name="Hashimoto T."/>
        </authorList>
    </citation>
    <scope>NUCLEOTIDE SEQUENCE [LARGE SCALE GENOMIC DNA]</scope>
    <source>
        <strain evidence="3">NY0173</strain>
    </source>
</reference>
<feature type="compositionally biased region" description="Gly residues" evidence="2">
    <location>
        <begin position="485"/>
        <end position="495"/>
    </location>
</feature>
<feature type="compositionally biased region" description="Basic and acidic residues" evidence="2">
    <location>
        <begin position="1132"/>
        <end position="1149"/>
    </location>
</feature>
<feature type="compositionally biased region" description="Low complexity" evidence="2">
    <location>
        <begin position="1296"/>
        <end position="1307"/>
    </location>
</feature>
<feature type="compositionally biased region" description="Low complexity" evidence="2">
    <location>
        <begin position="963"/>
        <end position="987"/>
    </location>
</feature>
<feature type="compositionally biased region" description="Basic residues" evidence="2">
    <location>
        <begin position="1088"/>
        <end position="1098"/>
    </location>
</feature>
<feature type="coiled-coil region" evidence="1">
    <location>
        <begin position="320"/>
        <end position="410"/>
    </location>
</feature>
<feature type="compositionally biased region" description="Basic and acidic residues" evidence="2">
    <location>
        <begin position="838"/>
        <end position="857"/>
    </location>
</feature>
<dbReference type="PANTHER" id="PTHR45615:SF40">
    <property type="entry name" value="MYOSIN HEAVY CHAIN, NON-MUSCLE"/>
    <property type="match status" value="1"/>
</dbReference>
<accession>A0A9K3GJD9</accession>
<dbReference type="GO" id="GO:0016460">
    <property type="term" value="C:myosin II complex"/>
    <property type="evidence" value="ECO:0007669"/>
    <property type="project" value="TreeGrafter"/>
</dbReference>
<organism evidence="3 4">
    <name type="scientific">Kipferlia bialata</name>
    <dbReference type="NCBI Taxonomy" id="797122"/>
    <lineage>
        <taxon>Eukaryota</taxon>
        <taxon>Metamonada</taxon>
        <taxon>Carpediemonas-like organisms</taxon>
        <taxon>Kipferlia</taxon>
    </lineage>
</organism>
<keyword evidence="1" id="KW-0175">Coiled coil</keyword>
<gene>
    <name evidence="3" type="ORF">KIPB_005868</name>
</gene>
<feature type="compositionally biased region" description="Basic and acidic residues" evidence="2">
    <location>
        <begin position="887"/>
        <end position="904"/>
    </location>
</feature>
<comment type="caution">
    <text evidence="3">The sequence shown here is derived from an EMBL/GenBank/DDBJ whole genome shotgun (WGS) entry which is preliminary data.</text>
</comment>
<feature type="compositionally biased region" description="Basic and acidic residues" evidence="2">
    <location>
        <begin position="927"/>
        <end position="936"/>
    </location>
</feature>
<dbReference type="GO" id="GO:0005737">
    <property type="term" value="C:cytoplasm"/>
    <property type="evidence" value="ECO:0007669"/>
    <property type="project" value="TreeGrafter"/>
</dbReference>
<name>A0A9K3GJD9_9EUKA</name>
<feature type="compositionally biased region" description="Low complexity" evidence="2">
    <location>
        <begin position="1338"/>
        <end position="1348"/>
    </location>
</feature>
<feature type="compositionally biased region" description="Polar residues" evidence="2">
    <location>
        <begin position="255"/>
        <end position="269"/>
    </location>
</feature>
<dbReference type="GO" id="GO:0032982">
    <property type="term" value="C:myosin filament"/>
    <property type="evidence" value="ECO:0007669"/>
    <property type="project" value="TreeGrafter"/>
</dbReference>
<protein>
    <submittedName>
        <fullName evidence="3">Uncharacterized protein</fullName>
    </submittedName>
</protein>
<feature type="compositionally biased region" description="Acidic residues" evidence="2">
    <location>
        <begin position="905"/>
        <end position="923"/>
    </location>
</feature>
<evidence type="ECO:0000256" key="1">
    <source>
        <dbReference type="SAM" id="Coils"/>
    </source>
</evidence>
<dbReference type="Proteomes" id="UP000265618">
    <property type="component" value="Unassembled WGS sequence"/>
</dbReference>
<feature type="region of interest" description="Disordered" evidence="2">
    <location>
        <begin position="756"/>
        <end position="824"/>
    </location>
</feature>
<feature type="compositionally biased region" description="Polar residues" evidence="2">
    <location>
        <begin position="472"/>
        <end position="481"/>
    </location>
</feature>
<dbReference type="EMBL" id="BDIP01001431">
    <property type="protein sequence ID" value="GIQ84386.1"/>
    <property type="molecule type" value="Genomic_DNA"/>
</dbReference>
<feature type="region of interest" description="Disordered" evidence="2">
    <location>
        <begin position="83"/>
        <end position="276"/>
    </location>
</feature>
<keyword evidence="4" id="KW-1185">Reference proteome</keyword>
<feature type="compositionally biased region" description="Basic and acidic residues" evidence="2">
    <location>
        <begin position="236"/>
        <end position="245"/>
    </location>
</feature>
<feature type="region of interest" description="Disordered" evidence="2">
    <location>
        <begin position="838"/>
        <end position="1317"/>
    </location>
</feature>
<feature type="compositionally biased region" description="Basic and acidic residues" evidence="2">
    <location>
        <begin position="993"/>
        <end position="1044"/>
    </location>
</feature>
<sequence length="1393" mass="149082">MDEFNRIRQQSIAYQIAVIRKRDSKAQLEEINRSIKQDVVSLLERLQSKANFDKILYNAKGEFVPDAAFISQLRAEVAGLVRSQSVSHEPPQPRPSVSPVQKTSWTNRFLRDRTGPAAGVPPEPQLSPIHGAVPRHTESVSSRPQLSRPGTSPPRSSPGVVREGRVTLDTHLLPTSFGPPSPQRGVPSDTSQILRHTTRLRLDTVPSSHEGSALPETPVTPTATVAGPPSAVGKDGTVDGRERPEPPQVAVPRTASLSDSLSASITHTGVTDAARRATEKIRAKKQQLGSLREEEAEAGHQVSSLVHRVNVAKQALLMKRRQESEAVSAQEREVAKEEARLQAEIDATQQRLDTLHDKASRLAARLAASEEILALPPDGDVGLDSAQGLLDRMEAQRQELGQEEAGLQAVIRALSSVAPDAEARATDLLRTTAASDARREVAALFAAERGSSREEARSSALVSALSMESEADTQGTGSDMYTQGAGRGSPGGRGSDVGAAVAFGSMDKEAQLDYVRERPGAQAKGLASPTNDEPYRPIMPVAEEAGRLAPAVDTGDPAIVGSISTGYVSGADGLDGASYHRAPYPDAAMGKEDGAQAARRLSGTFSEGMAYHAEDQDRGEGGRVGAVELYGPEDAHSPSPHRHDAAAPMPDTGYQYNHYDAEAEADTHAGEGAWRDQGPEWEPSSKGFRVYERGTSRDTLGSTAVASKDTFASALFGDLPPDVPGLEGEADASVEMGAGEGEGADTVRHIDTLNAMPSASVPGAYPSGPGSHSEGRDTAGGDGAEGEFLAYSGDAEAPDGSGPSLPSGTFEGSAPDTHYPESDQLEMTYIDVERAVEREVEREVGREGAVDTERDSFDTGVSGDVGHPSDRGPEGLGDYSSKAGSYDSEHPGADARSERERDAEGAYEPEGGSEEYAVEDEPSTGEGHGERERGDGTRPLMATTGRGHAFQSRLMSSTPSQIGRVGASGRVGRSLSRPSSASSTARAGITALRSDHTHPSHPEAEVGQRDIDKETDPRRSALERIRHRQREERMSRAKRAEGRGRSASAHVRREGGAGVSDKERRERDRSKERREKQREAEVEEGRRRCVNRIMKRRQEKSTPAPQGHRGTPEETSASVRDATRRASQRVQMETERALEAKQRQAEREQATAARRHREAEAARVEAESKHRAQKRAQQYREKQRRKREQEEYEKTKVFRERDSRIEKFKKSQAERGPRSTSGMRGRRATQRVGGPASSRGATSKKGRALSAARTRPSGSEGASSAVTPSAGGVSLRPRTSAPLSPPLALGQRDRGAYSSASRPASSSKGHTVRPVSRCRTDAIVNPLSVCVQPTQAPGVSGVSGVSGSDLPRQVRPSTSSAPSGAGDLDLGASMGLDPDLEDLLNDVEDAVFE</sequence>
<dbReference type="PANTHER" id="PTHR45615">
    <property type="entry name" value="MYOSIN HEAVY CHAIN, NON-MUSCLE"/>
    <property type="match status" value="1"/>
</dbReference>
<dbReference type="GO" id="GO:0000146">
    <property type="term" value="F:microfilament motor activity"/>
    <property type="evidence" value="ECO:0007669"/>
    <property type="project" value="TreeGrafter"/>
</dbReference>
<evidence type="ECO:0000313" key="4">
    <source>
        <dbReference type="Proteomes" id="UP000265618"/>
    </source>
</evidence>
<feature type="compositionally biased region" description="Low complexity" evidence="2">
    <location>
        <begin position="217"/>
        <end position="232"/>
    </location>
</feature>
<evidence type="ECO:0000313" key="3">
    <source>
        <dbReference type="EMBL" id="GIQ84386.1"/>
    </source>
</evidence>
<feature type="compositionally biased region" description="Polar residues" evidence="2">
    <location>
        <begin position="1256"/>
        <end position="1267"/>
    </location>
</feature>
<dbReference type="GO" id="GO:0051015">
    <property type="term" value="F:actin filament binding"/>
    <property type="evidence" value="ECO:0007669"/>
    <property type="project" value="TreeGrafter"/>
</dbReference>
<feature type="compositionally biased region" description="Basic and acidic residues" evidence="2">
    <location>
        <begin position="1157"/>
        <end position="1170"/>
    </location>
</feature>
<feature type="region of interest" description="Disordered" evidence="2">
    <location>
        <begin position="1332"/>
        <end position="1376"/>
    </location>
</feature>
<feature type="compositionally biased region" description="Basic and acidic residues" evidence="2">
    <location>
        <begin position="1051"/>
        <end position="1087"/>
    </location>
</feature>